<dbReference type="Pfam" id="PF23844">
    <property type="entry name" value="NCTSP_N"/>
    <property type="match status" value="1"/>
</dbReference>
<dbReference type="Proteomes" id="UP000444401">
    <property type="component" value="Unassembled WGS sequence"/>
</dbReference>
<dbReference type="RefSeq" id="WP_160733335.1">
    <property type="nucleotide sequence ID" value="NZ_WTYO01000003.1"/>
</dbReference>
<gene>
    <name evidence="4" type="ORF">GRI72_07710</name>
</gene>
<name>A0ABW9UVS2_9SPHN</name>
<proteinExistence type="predicted"/>
<dbReference type="EMBL" id="WTYO01000003">
    <property type="protein sequence ID" value="MXO68710.1"/>
    <property type="molecule type" value="Genomic_DNA"/>
</dbReference>
<dbReference type="Pfam" id="PF23845">
    <property type="entry name" value="TIM-barrel_NCTSP"/>
    <property type="match status" value="1"/>
</dbReference>
<accession>A0ABW9UVS2</accession>
<evidence type="ECO:0000259" key="2">
    <source>
        <dbReference type="Pfam" id="PF23844"/>
    </source>
</evidence>
<dbReference type="Pfam" id="PF09343">
    <property type="entry name" value="DUF2460"/>
    <property type="match status" value="1"/>
</dbReference>
<evidence type="ECO:0000259" key="1">
    <source>
        <dbReference type="Pfam" id="PF09343"/>
    </source>
</evidence>
<reference evidence="4 5" key="1">
    <citation type="submission" date="2019-12" db="EMBL/GenBank/DDBJ databases">
        <title>Genomic-based taxomic classification of the family Erythrobacteraceae.</title>
        <authorList>
            <person name="Xu L."/>
        </authorList>
    </citation>
    <scope>NUCLEOTIDE SEQUENCE [LARGE SCALE GENOMIC DNA]</scope>
    <source>
        <strain evidence="4 5">H32</strain>
    </source>
</reference>
<feature type="domain" description="Non-contractile tail sheath N-terminal" evidence="2">
    <location>
        <begin position="17"/>
        <end position="205"/>
    </location>
</feature>
<feature type="domain" description="DUF2460" evidence="1">
    <location>
        <begin position="575"/>
        <end position="776"/>
    </location>
</feature>
<dbReference type="InterPro" id="IPR011740">
    <property type="entry name" value="DUF2460"/>
</dbReference>
<sequence>MPYWLARERRGQEADWIQRFDPRFWTVDFPRPMMACVVATAPDALRVDCEFLYQGQLAGLIWASEDRLDHPLLAYETQRDYSHTVLRFHWRSGGIVALDRANGPTLTIEGRDAAGQARSWYVRLWNYASGSPTDARIELSFSALGSGWSLPGTPVHPADIDRMFISLVPEGYVPGSTAPLAARAEGFVEMSEIACHGDHASLAIGDVMLPPHGERIATAYDDAYNQEPTRLLRNIRGLGYRDRILHYLGMSHFPRLEAEGDAMPVARPAAICTPARRWHERFYAAAGAAGYAVINSLSYELLADHCPAEWQQRAHDGSAARTGWDPPSALLSPANGEAMAWLQSAAVQFTALQQAAGLPVLFQVGEPWWWVVPHSGAPCLYDDAAIAAFGGAPPVIADMRAPLDGAQTALLDDAGALLAQSTAALGQAVRDAAGGAAGGDTEILLLAFTPTILDPAMPELKRANLPAGWAWPAFDRLQLEDYDWLTAGFDARCRAAIAEVDARLGYPVERQDYLSGFVLDPADADAFWPRIDAALDRAAGRGVGERYVWALPQVARDGYTRLAPPKEDDDVQAFDDVEYPLALGRDAAASPEFATSVAVTASGHERRNTLWADARLRFDVGPGIRSEDELGTLIAFFRARRGAARGFRLRDPFDHSSSGMTGPPGPLDQLLGTGDGARDTFALVKAYGDGAEPQLRPITRPRAGTVRVSVDGAESFAWTLLPGGRVQFVEAPPPGAEIRAGFAFDVPVRFEQDRLDVAGANFAAGEAPSVPLIEIREAA</sequence>
<evidence type="ECO:0000313" key="5">
    <source>
        <dbReference type="Proteomes" id="UP000444401"/>
    </source>
</evidence>
<keyword evidence="5" id="KW-1185">Reference proteome</keyword>
<dbReference type="NCBIfam" id="TIGR02217">
    <property type="entry name" value="chp_TIGR02217"/>
    <property type="match status" value="1"/>
</dbReference>
<evidence type="ECO:0000259" key="3">
    <source>
        <dbReference type="Pfam" id="PF23845"/>
    </source>
</evidence>
<comment type="caution">
    <text evidence="4">The sequence shown here is derived from an EMBL/GenBank/DDBJ whole genome shotgun (WGS) entry which is preliminary data.</text>
</comment>
<organism evidence="4 5">
    <name type="scientific">Pelagerythrobacter marinus</name>
    <dbReference type="NCBI Taxonomy" id="538382"/>
    <lineage>
        <taxon>Bacteria</taxon>
        <taxon>Pseudomonadati</taxon>
        <taxon>Pseudomonadota</taxon>
        <taxon>Alphaproteobacteria</taxon>
        <taxon>Sphingomonadales</taxon>
        <taxon>Erythrobacteraceae</taxon>
        <taxon>Pelagerythrobacter</taxon>
    </lineage>
</organism>
<feature type="domain" description="Non-contractile tail sheath TIM barrel" evidence="3">
    <location>
        <begin position="210"/>
        <end position="559"/>
    </location>
</feature>
<dbReference type="InterPro" id="IPR057122">
    <property type="entry name" value="TIM-barrel_NCTSP"/>
</dbReference>
<evidence type="ECO:0000313" key="4">
    <source>
        <dbReference type="EMBL" id="MXO68710.1"/>
    </source>
</evidence>
<protein>
    <submittedName>
        <fullName evidence="4">TIGR02217 family protein</fullName>
    </submittedName>
</protein>
<dbReference type="InterPro" id="IPR057102">
    <property type="entry name" value="NCTSP_N"/>
</dbReference>